<organism evidence="1 2">
    <name type="scientific">Povalibacter uvarum</name>
    <dbReference type="NCBI Taxonomy" id="732238"/>
    <lineage>
        <taxon>Bacteria</taxon>
        <taxon>Pseudomonadati</taxon>
        <taxon>Pseudomonadota</taxon>
        <taxon>Gammaproteobacteria</taxon>
        <taxon>Steroidobacterales</taxon>
        <taxon>Steroidobacteraceae</taxon>
        <taxon>Povalibacter</taxon>
    </lineage>
</organism>
<accession>A0A841HUD3</accession>
<dbReference type="Proteomes" id="UP000588068">
    <property type="component" value="Unassembled WGS sequence"/>
</dbReference>
<dbReference type="RefSeq" id="WP_184335802.1">
    <property type="nucleotide sequence ID" value="NZ_JACHHZ010000007.1"/>
</dbReference>
<reference evidence="1 2" key="1">
    <citation type="submission" date="2020-08" db="EMBL/GenBank/DDBJ databases">
        <title>Genomic Encyclopedia of Type Strains, Phase IV (KMG-IV): sequencing the most valuable type-strain genomes for metagenomic binning, comparative biology and taxonomic classification.</title>
        <authorList>
            <person name="Goeker M."/>
        </authorList>
    </citation>
    <scope>NUCLEOTIDE SEQUENCE [LARGE SCALE GENOMIC DNA]</scope>
    <source>
        <strain evidence="1 2">DSM 26723</strain>
    </source>
</reference>
<proteinExistence type="predicted"/>
<keyword evidence="2" id="KW-1185">Reference proteome</keyword>
<comment type="caution">
    <text evidence="1">The sequence shown here is derived from an EMBL/GenBank/DDBJ whole genome shotgun (WGS) entry which is preliminary data.</text>
</comment>
<protein>
    <recommendedName>
        <fullName evidence="3">STAS/SEC14 domain-containing protein</fullName>
    </recommendedName>
</protein>
<sequence length="121" mass="13823">MPFDISQHPDYFVLRLTGTLVGEDLENVARAVQELEDAGPLLNRVTDLTGIELLNVAFPEVQTLADRRRSRHFARPVKSALLAHKPLHIGYARMFQSLNDNPFLQVRLVKSMDEALHWFSE</sequence>
<dbReference type="EMBL" id="JACHHZ010000007">
    <property type="protein sequence ID" value="MBB6096423.1"/>
    <property type="molecule type" value="Genomic_DNA"/>
</dbReference>
<dbReference type="AlphaFoldDB" id="A0A841HUD3"/>
<name>A0A841HUD3_9GAMM</name>
<evidence type="ECO:0000313" key="1">
    <source>
        <dbReference type="EMBL" id="MBB6096423.1"/>
    </source>
</evidence>
<evidence type="ECO:0008006" key="3">
    <source>
        <dbReference type="Google" id="ProtNLM"/>
    </source>
</evidence>
<evidence type="ECO:0000313" key="2">
    <source>
        <dbReference type="Proteomes" id="UP000588068"/>
    </source>
</evidence>
<gene>
    <name evidence="1" type="ORF">HNQ60_005345</name>
</gene>